<dbReference type="InterPro" id="IPR036396">
    <property type="entry name" value="Cyt_P450_sf"/>
</dbReference>
<dbReference type="Pfam" id="PF00067">
    <property type="entry name" value="p450"/>
    <property type="match status" value="1"/>
</dbReference>
<dbReference type="GO" id="GO:0005506">
    <property type="term" value="F:iron ion binding"/>
    <property type="evidence" value="ECO:0007669"/>
    <property type="project" value="InterPro"/>
</dbReference>
<dbReference type="InterPro" id="IPR001128">
    <property type="entry name" value="Cyt_P450"/>
</dbReference>
<dbReference type="PROSITE" id="PS00086">
    <property type="entry name" value="CYTOCHROME_P450"/>
    <property type="match status" value="1"/>
</dbReference>
<evidence type="ECO:0000256" key="5">
    <source>
        <dbReference type="ARBA" id="ARBA00023002"/>
    </source>
</evidence>
<evidence type="ECO:0000256" key="1">
    <source>
        <dbReference type="ARBA" id="ARBA00001971"/>
    </source>
</evidence>
<sequence length="410" mass="45064">MSPDPAPMPMARRCPFDPPEEYRGLRGADPIHRIRLPSGDYGWLVTRFADVRQVLSDARFSHRNDLIEPPVPPDPITEWVPTPPDRGTFNMMDAPDHTRYRRMLTRYFSSGRTERMADRIAEIANEQVDRLEAAGTEADLVAEYAVPLAGRVICEMLGVPESEREQLQRDVDTTFCLTVDVHVAYKAILRIGEAVERIVDDRLAAAARLGSGEAPDVLTDLAVRGDLDAEELRSITGVLVIGGMDTTANMLGLGALALLRNPEQLRLFRSGSDNGQVDELLRWLTISQWGASRRALEDVVVGAAADGTGGQPVRAGELVVLALNAANRDAAAFDDPDRLDLTRAPGGHVAFGHGAHLCIGHHLARVTLRVGWTVLFSRLPKLRVTVPDSDLRMRDEMTHYGVHELPVAFG</sequence>
<dbReference type="CDD" id="cd11030">
    <property type="entry name" value="CYP105-like"/>
    <property type="match status" value="1"/>
</dbReference>
<dbReference type="EMBL" id="LWGR01000003">
    <property type="protein sequence ID" value="KZM75339.1"/>
    <property type="molecule type" value="Genomic_DNA"/>
</dbReference>
<evidence type="ECO:0000256" key="8">
    <source>
        <dbReference type="RuleBase" id="RU000461"/>
    </source>
</evidence>
<evidence type="ECO:0000256" key="4">
    <source>
        <dbReference type="ARBA" id="ARBA00022723"/>
    </source>
</evidence>
<evidence type="ECO:0000256" key="3">
    <source>
        <dbReference type="ARBA" id="ARBA00022617"/>
    </source>
</evidence>
<dbReference type="AlphaFoldDB" id="A0A0U1YZ77"/>
<reference evidence="10" key="2">
    <citation type="journal article" date="2016" name="Org. Biomol. Chem.">
        <title>Target-specific identification and characterization of the putative gene cluster for brasilinolide biosynthesis revealing the mechanistic insights and combinatorial synthetic utility of 2-deoxy-l-fucose biosynthetic enzymes.</title>
        <authorList>
            <person name="Chiu H.T."/>
            <person name="Weng C.P."/>
            <person name="Lin Y.C."/>
            <person name="Chen K.H."/>
        </authorList>
    </citation>
    <scope>NUCLEOTIDE SEQUENCE</scope>
    <source>
        <strain evidence="10">IFM 0406</strain>
    </source>
</reference>
<dbReference type="Gene3D" id="1.10.630.10">
    <property type="entry name" value="Cytochrome P450"/>
    <property type="match status" value="1"/>
</dbReference>
<evidence type="ECO:0000256" key="6">
    <source>
        <dbReference type="ARBA" id="ARBA00023004"/>
    </source>
</evidence>
<reference evidence="10" key="1">
    <citation type="submission" date="2014-11" db="EMBL/GenBank/DDBJ databases">
        <authorList>
            <person name="Zhu J."/>
            <person name="Qi W."/>
            <person name="Song R."/>
        </authorList>
    </citation>
    <scope>NUCLEOTIDE SEQUENCE</scope>
    <source>
        <strain evidence="10">IFM 0406</strain>
    </source>
</reference>
<evidence type="ECO:0000256" key="7">
    <source>
        <dbReference type="ARBA" id="ARBA00023033"/>
    </source>
</evidence>
<dbReference type="RefSeq" id="WP_067582536.1">
    <property type="nucleotide sequence ID" value="NZ_JABMCZ010000001.1"/>
</dbReference>
<dbReference type="Proteomes" id="UP000076512">
    <property type="component" value="Unassembled WGS sequence"/>
</dbReference>
<dbReference type="EMBL" id="KP161205">
    <property type="protein sequence ID" value="AJO72716.1"/>
    <property type="molecule type" value="Genomic_DNA"/>
</dbReference>
<dbReference type="InterPro" id="IPR002397">
    <property type="entry name" value="Cyt_P450_B"/>
</dbReference>
<proteinExistence type="inferred from homology"/>
<dbReference type="STRING" id="455432.AWN90_18270"/>
<keyword evidence="7 8" id="KW-0503">Monooxygenase</keyword>
<keyword evidence="3 8" id="KW-0349">Heme</keyword>
<keyword evidence="12" id="KW-1185">Reference proteome</keyword>
<evidence type="ECO:0000313" key="12">
    <source>
        <dbReference type="Proteomes" id="UP000076512"/>
    </source>
</evidence>
<dbReference type="GO" id="GO:0016705">
    <property type="term" value="F:oxidoreductase activity, acting on paired donors, with incorporation or reduction of molecular oxygen"/>
    <property type="evidence" value="ECO:0007669"/>
    <property type="project" value="InterPro"/>
</dbReference>
<evidence type="ECO:0000313" key="11">
    <source>
        <dbReference type="EMBL" id="KZM75339.1"/>
    </source>
</evidence>
<dbReference type="InterPro" id="IPR017972">
    <property type="entry name" value="Cyt_P450_CS"/>
</dbReference>
<organism evidence="10">
    <name type="scientific">Nocardia terpenica</name>
    <dbReference type="NCBI Taxonomy" id="455432"/>
    <lineage>
        <taxon>Bacteria</taxon>
        <taxon>Bacillati</taxon>
        <taxon>Actinomycetota</taxon>
        <taxon>Actinomycetes</taxon>
        <taxon>Mycobacteriales</taxon>
        <taxon>Nocardiaceae</taxon>
        <taxon>Nocardia</taxon>
    </lineage>
</organism>
<dbReference type="FunFam" id="1.10.630.10:FF:000018">
    <property type="entry name" value="Cytochrome P450 monooxygenase"/>
    <property type="match status" value="1"/>
</dbReference>
<dbReference type="GO" id="GO:0020037">
    <property type="term" value="F:heme binding"/>
    <property type="evidence" value="ECO:0007669"/>
    <property type="project" value="InterPro"/>
</dbReference>
<dbReference type="PANTHER" id="PTHR46696:SF1">
    <property type="entry name" value="CYTOCHROME P450 YJIB-RELATED"/>
    <property type="match status" value="1"/>
</dbReference>
<protein>
    <submittedName>
        <fullName evidence="10">Cytochrome P450 monooxygenase</fullName>
    </submittedName>
</protein>
<evidence type="ECO:0000256" key="9">
    <source>
        <dbReference type="SAM" id="MobiDB-lite"/>
    </source>
</evidence>
<name>A0A0U1YZ77_9NOCA</name>
<reference evidence="11 12" key="3">
    <citation type="submission" date="2016-04" db="EMBL/GenBank/DDBJ databases">
        <authorList>
            <person name="Evans L.H."/>
            <person name="Alamgir A."/>
            <person name="Owens N."/>
            <person name="Weber N.D."/>
            <person name="Virtaneva K."/>
            <person name="Barbian K."/>
            <person name="Babar A."/>
            <person name="Rosenke K."/>
        </authorList>
    </citation>
    <scope>NUCLEOTIDE SEQUENCE [LARGE SCALE GENOMIC DNA]</scope>
    <source>
        <strain evidence="11 12">IFM 0406</strain>
    </source>
</reference>
<dbReference type="GO" id="GO:0004497">
    <property type="term" value="F:monooxygenase activity"/>
    <property type="evidence" value="ECO:0007669"/>
    <property type="project" value="UniProtKB-KW"/>
</dbReference>
<comment type="similarity">
    <text evidence="2 8">Belongs to the cytochrome P450 family.</text>
</comment>
<dbReference type="PANTHER" id="PTHR46696">
    <property type="entry name" value="P450, PUTATIVE (EUROFUNG)-RELATED"/>
    <property type="match status" value="1"/>
</dbReference>
<feature type="region of interest" description="Disordered" evidence="9">
    <location>
        <begin position="66"/>
        <end position="89"/>
    </location>
</feature>
<gene>
    <name evidence="10" type="primary">nbrP</name>
    <name evidence="11" type="ORF">AWN90_18270</name>
</gene>
<keyword evidence="6 8" id="KW-0408">Iron</keyword>
<dbReference type="PRINTS" id="PR00359">
    <property type="entry name" value="BP450"/>
</dbReference>
<evidence type="ECO:0000313" key="10">
    <source>
        <dbReference type="EMBL" id="AJO72716.1"/>
    </source>
</evidence>
<keyword evidence="5 8" id="KW-0560">Oxidoreductase</keyword>
<keyword evidence="4 8" id="KW-0479">Metal-binding</keyword>
<comment type="cofactor">
    <cofactor evidence="1">
        <name>heme</name>
        <dbReference type="ChEBI" id="CHEBI:30413"/>
    </cofactor>
</comment>
<evidence type="ECO:0000256" key="2">
    <source>
        <dbReference type="ARBA" id="ARBA00010617"/>
    </source>
</evidence>
<dbReference type="SUPFAM" id="SSF48264">
    <property type="entry name" value="Cytochrome P450"/>
    <property type="match status" value="1"/>
</dbReference>
<accession>A0A0U1YZ77</accession>